<dbReference type="InterPro" id="IPR013785">
    <property type="entry name" value="Aldolase_TIM"/>
</dbReference>
<dbReference type="PIRSF" id="PIRSF500061">
    <property type="entry name" value="GOGAT_lg2_archl"/>
    <property type="match status" value="1"/>
</dbReference>
<keyword evidence="4" id="KW-0812">Transmembrane</keyword>
<dbReference type="eggNOG" id="COG1304">
    <property type="taxonomic scope" value="Bacteria"/>
</dbReference>
<dbReference type="EMBL" id="BA000028">
    <property type="protein sequence ID" value="BAC12653.1"/>
    <property type="molecule type" value="Genomic_DNA"/>
</dbReference>
<keyword evidence="7" id="KW-1185">Reference proteome</keyword>
<evidence type="ECO:0000256" key="1">
    <source>
        <dbReference type="ARBA" id="ARBA00009716"/>
    </source>
</evidence>
<proteinExistence type="inferred from homology"/>
<dbReference type="Pfam" id="PF01645">
    <property type="entry name" value="Glu_synthase"/>
    <property type="match status" value="1"/>
</dbReference>
<dbReference type="Gene3D" id="3.20.20.70">
    <property type="entry name" value="Aldolase class I"/>
    <property type="match status" value="1"/>
</dbReference>
<dbReference type="PANTHER" id="PTHR43819">
    <property type="entry name" value="ARCHAEAL-TYPE GLUTAMATE SYNTHASE [NADPH]"/>
    <property type="match status" value="1"/>
</dbReference>
<protein>
    <submittedName>
        <fullName evidence="6">Glutamate synthase (NADPH) large (Alpha) subunit</fullName>
    </submittedName>
</protein>
<dbReference type="OrthoDB" id="9758182at2"/>
<dbReference type="CDD" id="cd02808">
    <property type="entry name" value="GltS_FMN"/>
    <property type="match status" value="1"/>
</dbReference>
<dbReference type="SUPFAM" id="SSF51395">
    <property type="entry name" value="FMN-linked oxidoreductases"/>
    <property type="match status" value="1"/>
</dbReference>
<dbReference type="PIRSF" id="PIRSF006429">
    <property type="entry name" value="GOGAT_lg_2"/>
    <property type="match status" value="1"/>
</dbReference>
<accession>Q8CXK9</accession>
<dbReference type="InterPro" id="IPR002932">
    <property type="entry name" value="Glu_synthdom"/>
</dbReference>
<feature type="domain" description="Glutamate synthase" evidence="5">
    <location>
        <begin position="97"/>
        <end position="429"/>
    </location>
</feature>
<keyword evidence="2" id="KW-0560">Oxidoreductase</keyword>
<dbReference type="PhylomeDB" id="Q8CXK9"/>
<dbReference type="Proteomes" id="UP000000822">
    <property type="component" value="Chromosome"/>
</dbReference>
<evidence type="ECO:0000313" key="6">
    <source>
        <dbReference type="EMBL" id="BAC12653.1"/>
    </source>
</evidence>
<dbReference type="STRING" id="221109.gene:10732918"/>
<dbReference type="RefSeq" id="WP_011065105.1">
    <property type="nucleotide sequence ID" value="NC_004193.1"/>
</dbReference>
<evidence type="ECO:0000259" key="5">
    <source>
        <dbReference type="Pfam" id="PF01645"/>
    </source>
</evidence>
<keyword evidence="4" id="KW-1133">Transmembrane helix</keyword>
<dbReference type="AlphaFoldDB" id="Q8CXK9"/>
<keyword evidence="4" id="KW-0472">Membrane</keyword>
<reference evidence="6 7" key="1">
    <citation type="journal article" date="2001" name="FEMS Microbiol. Lett.">
        <title>Oceanobacillus iheyensis gen. nov., sp. nov., a deep-sea extremely halotolerant and alkaliphilic species isolated from a depth of 1050 m on the Iheya Ridge.</title>
        <authorList>
            <person name="Lu J."/>
            <person name="Nogi Y."/>
            <person name="Takami H."/>
        </authorList>
    </citation>
    <scope>NUCLEOTIDE SEQUENCE [LARGE SCALE GENOMIC DNA]</scope>
    <source>
        <strain evidence="7">DSM 14371 / CIP 107618 / JCM 11309 / KCTC 3954 / HTE831</strain>
    </source>
</reference>
<feature type="transmembrane region" description="Helical" evidence="4">
    <location>
        <begin position="6"/>
        <end position="24"/>
    </location>
</feature>
<dbReference type="HOGENOM" id="CLU_023342_2_1_9"/>
<dbReference type="InterPro" id="IPR043578">
    <property type="entry name" value="GltB_archl_type"/>
</dbReference>
<reference evidence="6 7" key="2">
    <citation type="journal article" date="2002" name="Nucleic Acids Res.">
        <title>Genome sequence of Oceanobacillus iheyensis isolated from the Iheya Ridge and its unexpected adaptive capabilities to extreme environments.</title>
        <authorList>
            <person name="Takami H."/>
            <person name="Takaki Y."/>
            <person name="Uchiyama I."/>
        </authorList>
    </citation>
    <scope>NUCLEOTIDE SEQUENCE [LARGE SCALE GENOMIC DNA]</scope>
    <source>
        <strain evidence="7">DSM 14371 / CIP 107618 / JCM 11309 / KCTC 3954 / HTE831</strain>
    </source>
</reference>
<dbReference type="GO" id="GO:0015930">
    <property type="term" value="F:glutamate synthase activity"/>
    <property type="evidence" value="ECO:0007669"/>
    <property type="project" value="InterPro"/>
</dbReference>
<evidence type="ECO:0000256" key="4">
    <source>
        <dbReference type="SAM" id="Phobius"/>
    </source>
</evidence>
<gene>
    <name evidence="6" type="ordered locus">OB0697</name>
</gene>
<evidence type="ECO:0000256" key="3">
    <source>
        <dbReference type="PIRNR" id="PIRNR006429"/>
    </source>
</evidence>
<sequence length="482" mass="52975">MVDIIILILLCIVILGSIVMLLSWRKIMKKMTKKYGSIIMSDQYQENLIEMMAGFKHMGIQTTLENNLRAEFGKILHRPLGSTRQWPHFESITFIPAQAAKFPTDHDVSVDISVTIGPKAKKPLEINAPFMISGMAYGIALSKNVRLALMDAANNVGIAINSGEGGILDEEIDGADNYILQFGKARWSKEEELFKKAEMIELKFGQGAILGMGDIIIPRDLQGHARKVMGLEDDEDAVIHNNFFENQTMKDLKDLVEELRHISGGVPIGAKVGAGGKIEDDIDALLEIGVDYIAVDGGQAATYGAAPLLTDDFGIPTLHALIRAVNHLEKINKKNEISLIISGGMFTPGEYLKALALGADAVYLGSVMLFTVAHKQVLDAVPFEPPTQVVWSDGKYRDKFVREEGAKNATNFLKSTIEELEVAIRAMGKTKLSEVTKEDLVSYEKNTAQAVGIPFTTLPYSEGKVQETSLKEEKKTDPLIEL</sequence>
<organism evidence="6 7">
    <name type="scientific">Oceanobacillus iheyensis (strain DSM 14371 / CIP 107618 / JCM 11309 / KCTC 3954 / HTE831)</name>
    <dbReference type="NCBI Taxonomy" id="221109"/>
    <lineage>
        <taxon>Bacteria</taxon>
        <taxon>Bacillati</taxon>
        <taxon>Bacillota</taxon>
        <taxon>Bacilli</taxon>
        <taxon>Bacillales</taxon>
        <taxon>Bacillaceae</taxon>
        <taxon>Oceanobacillus</taxon>
    </lineage>
</organism>
<evidence type="ECO:0000256" key="2">
    <source>
        <dbReference type="ARBA" id="ARBA00023002"/>
    </source>
</evidence>
<evidence type="ECO:0000313" key="7">
    <source>
        <dbReference type="Proteomes" id="UP000000822"/>
    </source>
</evidence>
<comment type="similarity">
    <text evidence="1 3">Belongs to the glutamate synthase family.</text>
</comment>
<name>Q8CXK9_OCEIH</name>
<dbReference type="SMART" id="SM01240">
    <property type="entry name" value="IMPDH"/>
    <property type="match status" value="1"/>
</dbReference>
<dbReference type="GO" id="GO:0006537">
    <property type="term" value="P:glutamate biosynthetic process"/>
    <property type="evidence" value="ECO:0007669"/>
    <property type="project" value="InterPro"/>
</dbReference>
<dbReference type="KEGG" id="oih:OB0697"/>
<dbReference type="PANTHER" id="PTHR43819:SF1">
    <property type="entry name" value="ARCHAEAL-TYPE GLUTAMATE SYNTHASE [NADPH]"/>
    <property type="match status" value="1"/>
</dbReference>
<dbReference type="InterPro" id="IPR024188">
    <property type="entry name" value="GltB"/>
</dbReference>